<dbReference type="AlphaFoldDB" id="L0JVV8"/>
<proteinExistence type="predicted"/>
<feature type="transmembrane region" description="Helical" evidence="1">
    <location>
        <begin position="206"/>
        <end position="222"/>
    </location>
</feature>
<dbReference type="Pfam" id="PF01569">
    <property type="entry name" value="PAP2"/>
    <property type="match status" value="1"/>
</dbReference>
<dbReference type="HOGENOM" id="CLU_061498_0_0_2"/>
<keyword evidence="1" id="KW-0472">Membrane</keyword>
<feature type="transmembrane region" description="Helical" evidence="1">
    <location>
        <begin position="159"/>
        <end position="177"/>
    </location>
</feature>
<feature type="transmembrane region" description="Helical" evidence="1">
    <location>
        <begin position="65"/>
        <end position="87"/>
    </location>
</feature>
<reference evidence="3 4" key="1">
    <citation type="submission" date="2012-11" db="EMBL/GenBank/DDBJ databases">
        <title>FINISHED of Natronococcus occultus SP4, DSM 3396.</title>
        <authorList>
            <consortium name="DOE Joint Genome Institute"/>
            <person name="Eisen J."/>
            <person name="Huntemann M."/>
            <person name="Wei C.-L."/>
            <person name="Han J."/>
            <person name="Detter J.C."/>
            <person name="Han C."/>
            <person name="Tapia R."/>
            <person name="Chen A."/>
            <person name="Kyrpides N."/>
            <person name="Mavromatis K."/>
            <person name="Markowitz V."/>
            <person name="Szeto E."/>
            <person name="Ivanova N."/>
            <person name="Mikhailova N."/>
            <person name="Ovchinnikova G."/>
            <person name="Pagani I."/>
            <person name="Pati A."/>
            <person name="Goodwin L."/>
            <person name="Nordberg H.P."/>
            <person name="Cantor M.N."/>
            <person name="Hua S.X."/>
            <person name="Woyke T."/>
            <person name="Eisen J."/>
            <person name="Klenk H.-P."/>
            <person name="Klenk H.-P."/>
        </authorList>
    </citation>
    <scope>NUCLEOTIDE SEQUENCE [LARGE SCALE GENOMIC DNA]</scope>
    <source>
        <strain evidence="3 4">SP4</strain>
    </source>
</reference>
<keyword evidence="4" id="KW-1185">Reference proteome</keyword>
<dbReference type="InterPro" id="IPR000326">
    <property type="entry name" value="PAP2/HPO"/>
</dbReference>
<evidence type="ECO:0000313" key="4">
    <source>
        <dbReference type="Proteomes" id="UP000010878"/>
    </source>
</evidence>
<name>L0JVV8_9EURY</name>
<feature type="transmembrane region" description="Helical" evidence="1">
    <location>
        <begin position="184"/>
        <end position="200"/>
    </location>
</feature>
<evidence type="ECO:0000256" key="1">
    <source>
        <dbReference type="SAM" id="Phobius"/>
    </source>
</evidence>
<dbReference type="OrthoDB" id="10182at2157"/>
<dbReference type="SUPFAM" id="SSF48317">
    <property type="entry name" value="Acid phosphatase/Vanadium-dependent haloperoxidase"/>
    <property type="match status" value="1"/>
</dbReference>
<dbReference type="PANTHER" id="PTHR14969">
    <property type="entry name" value="SPHINGOSINE-1-PHOSPHATE PHOSPHOHYDROLASE"/>
    <property type="match status" value="1"/>
</dbReference>
<gene>
    <name evidence="3" type="ORF">Natoc_1348</name>
</gene>
<feature type="transmembrane region" description="Helical" evidence="1">
    <location>
        <begin position="107"/>
        <end position="125"/>
    </location>
</feature>
<keyword evidence="1" id="KW-1133">Transmembrane helix</keyword>
<keyword evidence="1" id="KW-0812">Transmembrane</keyword>
<evidence type="ECO:0000313" key="3">
    <source>
        <dbReference type="EMBL" id="AGB37162.1"/>
    </source>
</evidence>
<dbReference type="KEGG" id="nou:Natoc_1348"/>
<feature type="transmembrane region" description="Helical" evidence="1">
    <location>
        <begin position="134"/>
        <end position="153"/>
    </location>
</feature>
<dbReference type="STRING" id="694430.Natoc_1348"/>
<dbReference type="eggNOG" id="arCOG03058">
    <property type="taxonomic scope" value="Archaea"/>
</dbReference>
<sequence length="249" mass="26277">MSRSVGATELLREFLPEWTTLLFVALSYPGKLTLLVPVLGLFYLQDVGRTLRTGVPDGRALCSERTAYVLAVALGGLAFVVLIKGAFALPRTDPSLHAVSSSEHGFPSGHVMAAVSTWGAFALWTTRSTRVRRLLAASAVVAVVGFARLALGIHYLVDVPASVAFAVAYLGAIAWVARGDPRRAFLAAIVIAVLAVLVDAASTRALLSLVGTVGAVVGWRVLEAPPVRRRLRARFGGESTTPMSDGSRG</sequence>
<dbReference type="Gene3D" id="1.20.144.10">
    <property type="entry name" value="Phosphatidic acid phosphatase type 2/haloperoxidase"/>
    <property type="match status" value="1"/>
</dbReference>
<feature type="transmembrane region" description="Helical" evidence="1">
    <location>
        <begin position="20"/>
        <end position="44"/>
    </location>
</feature>
<dbReference type="SMART" id="SM00014">
    <property type="entry name" value="acidPPc"/>
    <property type="match status" value="1"/>
</dbReference>
<protein>
    <submittedName>
        <fullName evidence="3">PAP2 family phosphatase</fullName>
    </submittedName>
</protein>
<dbReference type="PANTHER" id="PTHR14969:SF13">
    <property type="entry name" value="AT30094P"/>
    <property type="match status" value="1"/>
</dbReference>
<organism evidence="3 4">
    <name type="scientific">Natronococcus occultus SP4</name>
    <dbReference type="NCBI Taxonomy" id="694430"/>
    <lineage>
        <taxon>Archaea</taxon>
        <taxon>Methanobacteriati</taxon>
        <taxon>Methanobacteriota</taxon>
        <taxon>Stenosarchaea group</taxon>
        <taxon>Halobacteria</taxon>
        <taxon>Halobacteriales</taxon>
        <taxon>Natrialbaceae</taxon>
        <taxon>Natronococcus</taxon>
    </lineage>
</organism>
<dbReference type="GeneID" id="14402951"/>
<accession>L0JVV8</accession>
<dbReference type="Proteomes" id="UP000010878">
    <property type="component" value="Chromosome"/>
</dbReference>
<evidence type="ECO:0000259" key="2">
    <source>
        <dbReference type="SMART" id="SM00014"/>
    </source>
</evidence>
<feature type="domain" description="Phosphatidic acid phosphatase type 2/haloperoxidase" evidence="2">
    <location>
        <begin position="66"/>
        <end position="176"/>
    </location>
</feature>
<dbReference type="EMBL" id="CP003929">
    <property type="protein sequence ID" value="AGB37162.1"/>
    <property type="molecule type" value="Genomic_DNA"/>
</dbReference>
<dbReference type="RefSeq" id="WP_015320612.1">
    <property type="nucleotide sequence ID" value="NC_019974.1"/>
</dbReference>
<dbReference type="InterPro" id="IPR036938">
    <property type="entry name" value="PAP2/HPO_sf"/>
</dbReference>